<feature type="transmembrane region" description="Helical" evidence="8">
    <location>
        <begin position="67"/>
        <end position="89"/>
    </location>
</feature>
<proteinExistence type="inferred from homology"/>
<dbReference type="STRING" id="1150112.SAMN04487893_10197"/>
<evidence type="ECO:0000256" key="3">
    <source>
        <dbReference type="ARBA" id="ARBA00022448"/>
    </source>
</evidence>
<evidence type="ECO:0000256" key="7">
    <source>
        <dbReference type="ARBA" id="ARBA00023136"/>
    </source>
</evidence>
<feature type="transmembrane region" description="Helical" evidence="8">
    <location>
        <begin position="35"/>
        <end position="55"/>
    </location>
</feature>
<keyword evidence="3" id="KW-0813">Transport</keyword>
<feature type="transmembrane region" description="Helical" evidence="8">
    <location>
        <begin position="278"/>
        <end position="296"/>
    </location>
</feature>
<feature type="transmembrane region" description="Helical" evidence="8">
    <location>
        <begin position="12"/>
        <end position="29"/>
    </location>
</feature>
<keyword evidence="10" id="KW-1185">Reference proteome</keyword>
<name>A0A1I3KX36_9FLAO</name>
<keyword evidence="7 8" id="KW-0472">Membrane</keyword>
<gene>
    <name evidence="9" type="ORF">SAMN04487893_10197</name>
</gene>
<reference evidence="10" key="1">
    <citation type="submission" date="2016-10" db="EMBL/GenBank/DDBJ databases">
        <authorList>
            <person name="Varghese N."/>
            <person name="Submissions S."/>
        </authorList>
    </citation>
    <scope>NUCLEOTIDE SEQUENCE [LARGE SCALE GENOMIC DNA]</scope>
    <source>
        <strain evidence="10">DSM 26542</strain>
    </source>
</reference>
<feature type="transmembrane region" description="Helical" evidence="8">
    <location>
        <begin position="316"/>
        <end position="339"/>
    </location>
</feature>
<feature type="transmembrane region" description="Helical" evidence="8">
    <location>
        <begin position="209"/>
        <end position="231"/>
    </location>
</feature>
<feature type="transmembrane region" description="Helical" evidence="8">
    <location>
        <begin position="237"/>
        <end position="266"/>
    </location>
</feature>
<dbReference type="OrthoDB" id="9793390at2"/>
<comment type="subcellular location">
    <subcellularLocation>
        <location evidence="1">Cell membrane</location>
        <topology evidence="1">Multi-pass membrane protein</topology>
    </subcellularLocation>
</comment>
<dbReference type="Pfam" id="PF01594">
    <property type="entry name" value="AI-2E_transport"/>
    <property type="match status" value="1"/>
</dbReference>
<evidence type="ECO:0000256" key="8">
    <source>
        <dbReference type="SAM" id="Phobius"/>
    </source>
</evidence>
<keyword evidence="5 8" id="KW-0812">Transmembrane</keyword>
<dbReference type="PANTHER" id="PTHR21716">
    <property type="entry name" value="TRANSMEMBRANE PROTEIN"/>
    <property type="match status" value="1"/>
</dbReference>
<feature type="transmembrane region" description="Helical" evidence="8">
    <location>
        <begin position="147"/>
        <end position="173"/>
    </location>
</feature>
<dbReference type="PANTHER" id="PTHR21716:SF53">
    <property type="entry name" value="PERMEASE PERM-RELATED"/>
    <property type="match status" value="1"/>
</dbReference>
<evidence type="ECO:0000256" key="2">
    <source>
        <dbReference type="ARBA" id="ARBA00009773"/>
    </source>
</evidence>
<dbReference type="GO" id="GO:0005886">
    <property type="term" value="C:plasma membrane"/>
    <property type="evidence" value="ECO:0007669"/>
    <property type="project" value="UniProtKB-SubCell"/>
</dbReference>
<keyword evidence="6 8" id="KW-1133">Transmembrane helix</keyword>
<dbReference type="InterPro" id="IPR002549">
    <property type="entry name" value="AI-2E-like"/>
</dbReference>
<evidence type="ECO:0000313" key="9">
    <source>
        <dbReference type="EMBL" id="SFI77081.1"/>
    </source>
</evidence>
<dbReference type="GO" id="GO:0055085">
    <property type="term" value="P:transmembrane transport"/>
    <property type="evidence" value="ECO:0007669"/>
    <property type="project" value="TreeGrafter"/>
</dbReference>
<comment type="similarity">
    <text evidence="2">Belongs to the autoinducer-2 exporter (AI-2E) (TC 2.A.86) family.</text>
</comment>
<evidence type="ECO:0000256" key="1">
    <source>
        <dbReference type="ARBA" id="ARBA00004651"/>
    </source>
</evidence>
<organism evidence="9 10">
    <name type="scientific">Myroides guanonis</name>
    <dbReference type="NCBI Taxonomy" id="1150112"/>
    <lineage>
        <taxon>Bacteria</taxon>
        <taxon>Pseudomonadati</taxon>
        <taxon>Bacteroidota</taxon>
        <taxon>Flavobacteriia</taxon>
        <taxon>Flavobacteriales</taxon>
        <taxon>Flavobacteriaceae</taxon>
        <taxon>Myroides</taxon>
    </lineage>
</organism>
<dbReference type="EMBL" id="FORU01000001">
    <property type="protein sequence ID" value="SFI77081.1"/>
    <property type="molecule type" value="Genomic_DNA"/>
</dbReference>
<evidence type="ECO:0000256" key="5">
    <source>
        <dbReference type="ARBA" id="ARBA00022692"/>
    </source>
</evidence>
<sequence>MTNAKEISKGIVKAVITLCLIAAGLYLIYQITDIFLYIAFALILSLIGSPIMRFFKKKLRFNKIASVLSTMFIFLLAISGFIFMFIPLFTTQAENLAVLNTHQLQDSFNNLLLQLDTFLDSKGFSLDKILDASEISSKFNISFLPNLLNTIIGTLSGLGIGIASIFFITFFFLKDQAVLKYQFKKLLPKPHSNQILNSIQKINNLLSRYFVGLILQMTIIFILSLIVFLSFGVKGALMIAFLCAILNIIPYIGPLIGNILGVLFTMMSFISEDFTTVVIPKAISVMIAMFVIQIIDNSINQPVIFSNSVKSHPLEIFIVVLASGMFTGIFGMIAAIPIYTCIKVIGKEFLPNNKVVQILTKNL</sequence>
<protein>
    <submittedName>
        <fullName evidence="9">Predicted PurR-regulated permease PerM</fullName>
    </submittedName>
</protein>
<evidence type="ECO:0000256" key="4">
    <source>
        <dbReference type="ARBA" id="ARBA00022475"/>
    </source>
</evidence>
<dbReference type="Proteomes" id="UP000243887">
    <property type="component" value="Unassembled WGS sequence"/>
</dbReference>
<dbReference type="AlphaFoldDB" id="A0A1I3KX36"/>
<evidence type="ECO:0000256" key="6">
    <source>
        <dbReference type="ARBA" id="ARBA00022989"/>
    </source>
</evidence>
<dbReference type="RefSeq" id="WP_090677487.1">
    <property type="nucleotide sequence ID" value="NZ_FORU01000001.1"/>
</dbReference>
<accession>A0A1I3KX36</accession>
<evidence type="ECO:0000313" key="10">
    <source>
        <dbReference type="Proteomes" id="UP000243887"/>
    </source>
</evidence>
<keyword evidence="4" id="KW-1003">Cell membrane</keyword>